<evidence type="ECO:0000313" key="4">
    <source>
        <dbReference type="Proteomes" id="UP000007113"/>
    </source>
</evidence>
<feature type="domain" description="Rhamnogalacturonase A/B/Epimerase-like pectate lyase" evidence="2">
    <location>
        <begin position="39"/>
        <end position="248"/>
    </location>
</feature>
<dbReference type="RefSeq" id="WP_014263873.1">
    <property type="nucleotide sequence ID" value="NC_016631.1"/>
</dbReference>
<evidence type="ECO:0000259" key="2">
    <source>
        <dbReference type="Pfam" id="PF12708"/>
    </source>
</evidence>
<proteinExistence type="predicted"/>
<evidence type="ECO:0000313" key="3">
    <source>
        <dbReference type="EMBL" id="AEU34989.1"/>
    </source>
</evidence>
<dbReference type="InterPro" id="IPR024535">
    <property type="entry name" value="RHGA/B-epi-like_pectate_lyase"/>
</dbReference>
<protein>
    <recommendedName>
        <fullName evidence="2">Rhamnogalacturonase A/B/Epimerase-like pectate lyase domain-containing protein</fullName>
    </recommendedName>
</protein>
<feature type="signal peptide" evidence="1">
    <location>
        <begin position="1"/>
        <end position="26"/>
    </location>
</feature>
<name>G8NR04_GRAMM</name>
<feature type="chain" id="PRO_5003512217" description="Rhamnogalacturonase A/B/Epimerase-like pectate lyase domain-containing protein" evidence="1">
    <location>
        <begin position="27"/>
        <end position="417"/>
    </location>
</feature>
<dbReference type="KEGG" id="gma:AciX8_0639"/>
<gene>
    <name evidence="3" type="ordered locus">AciX8_0639</name>
</gene>
<dbReference type="STRING" id="682795.AciX8_0639"/>
<dbReference type="HOGENOM" id="CLU_658510_0_0_0"/>
<dbReference type="SUPFAM" id="SSF51126">
    <property type="entry name" value="Pectin lyase-like"/>
    <property type="match status" value="1"/>
</dbReference>
<evidence type="ECO:0000256" key="1">
    <source>
        <dbReference type="SAM" id="SignalP"/>
    </source>
</evidence>
<dbReference type="eggNOG" id="COG5434">
    <property type="taxonomic scope" value="Bacteria"/>
</dbReference>
<reference evidence="3 4" key="1">
    <citation type="submission" date="2011-11" db="EMBL/GenBank/DDBJ databases">
        <title>Complete sequence of Granulicella mallensis MP5ACTX8.</title>
        <authorList>
            <consortium name="US DOE Joint Genome Institute"/>
            <person name="Lucas S."/>
            <person name="Copeland A."/>
            <person name="Lapidus A."/>
            <person name="Cheng J.-F."/>
            <person name="Goodwin L."/>
            <person name="Pitluck S."/>
            <person name="Peters L."/>
            <person name="Lu M."/>
            <person name="Detter J.C."/>
            <person name="Han C."/>
            <person name="Tapia R."/>
            <person name="Land M."/>
            <person name="Hauser L."/>
            <person name="Kyrpides N."/>
            <person name="Ivanova N."/>
            <person name="Mikhailova N."/>
            <person name="Pagani I."/>
            <person name="Rawat S."/>
            <person name="Mannisto M."/>
            <person name="Haggblom M."/>
            <person name="Woyke T."/>
        </authorList>
    </citation>
    <scope>NUCLEOTIDE SEQUENCE [LARGE SCALE GENOMIC DNA]</scope>
    <source>
        <strain evidence="4">ATCC BAA-1857 / DSM 23137 / MP5ACTX8</strain>
    </source>
</reference>
<dbReference type="Gene3D" id="2.160.20.10">
    <property type="entry name" value="Single-stranded right-handed beta-helix, Pectin lyase-like"/>
    <property type="match status" value="1"/>
</dbReference>
<dbReference type="InterPro" id="IPR011050">
    <property type="entry name" value="Pectin_lyase_fold/virulence"/>
</dbReference>
<dbReference type="InterPro" id="IPR012334">
    <property type="entry name" value="Pectin_lyas_fold"/>
</dbReference>
<organism evidence="3 4">
    <name type="scientific">Granulicella mallensis (strain ATCC BAA-1857 / DSM 23137 / MP5ACTX8)</name>
    <dbReference type="NCBI Taxonomy" id="682795"/>
    <lineage>
        <taxon>Bacteria</taxon>
        <taxon>Pseudomonadati</taxon>
        <taxon>Acidobacteriota</taxon>
        <taxon>Terriglobia</taxon>
        <taxon>Terriglobales</taxon>
        <taxon>Acidobacteriaceae</taxon>
        <taxon>Granulicella</taxon>
    </lineage>
</organism>
<sequence precursor="true">MKSRRSLPLLLALGMNACGLPMNSQALPIASNGTGTSGISVMSYGAAGDGITDDTRAINSAMTACVNKTAPANGCVLYFPAGIYITTGLALQSFVHMKGDGWGTSVLRLKPHTSADVLTVPAGTFNFSVYGLTLDGNSAKGGSGNCFSTATTATGPVEWNTANKRAASINVQKWGHMEEVMFTNCSADGIHINAYNYMLFIDNFYIFNNGSYGLYTQGTNSSFTNFQIERNGTAGIHVANANNRFTSGEVIWNGSANSTEAAVYVSGGRNILTAVEAEDNYTNGFFDNGSDDEFIGCVSDSNGYARGDANASSLTASGFILDGTGGVYIGDKVTSYRGRLPDGKFPTQWPYILKNANQARIDISSDSTNEPPPTVSEVPQAGSSMAGHVACIKSAGPPVVIGFCSKVNNSTGACTCS</sequence>
<dbReference type="Proteomes" id="UP000007113">
    <property type="component" value="Chromosome"/>
</dbReference>
<dbReference type="Pfam" id="PF12708">
    <property type="entry name" value="Pect-lyase_RHGA_epim"/>
    <property type="match status" value="1"/>
</dbReference>
<keyword evidence="1" id="KW-0732">Signal</keyword>
<dbReference type="AlphaFoldDB" id="G8NR04"/>
<accession>G8NR04</accession>
<keyword evidence="4" id="KW-1185">Reference proteome</keyword>
<dbReference type="OrthoDB" id="6502305at2"/>
<dbReference type="EMBL" id="CP003130">
    <property type="protein sequence ID" value="AEU34989.1"/>
    <property type="molecule type" value="Genomic_DNA"/>
</dbReference>